<protein>
    <submittedName>
        <fullName evidence="2">Uncharacterized protein</fullName>
    </submittedName>
</protein>
<dbReference type="PANTHER" id="PTHR35318:SF7">
    <property type="match status" value="1"/>
</dbReference>
<sequence>MKFFFPELGSCFGSTVVPPTTEIICTDVSTTRRRVRHGKFSKNWKPELSAIVEDGGTMNARRQSHESVILEKKSLNKSRSARKTRSHSYSSGDYGKFTQAMAIPAFSPTPFVF</sequence>
<feature type="region of interest" description="Disordered" evidence="1">
    <location>
        <begin position="72"/>
        <end position="93"/>
    </location>
</feature>
<keyword evidence="3" id="KW-1185">Reference proteome</keyword>
<proteinExistence type="predicted"/>
<dbReference type="PANTHER" id="PTHR35318">
    <property type="entry name" value="BNAA10G08410D PROTEIN"/>
    <property type="match status" value="1"/>
</dbReference>
<name>A0AAD5CG51_AMBAR</name>
<evidence type="ECO:0000256" key="1">
    <source>
        <dbReference type="SAM" id="MobiDB-lite"/>
    </source>
</evidence>
<dbReference type="Proteomes" id="UP001206925">
    <property type="component" value="Unassembled WGS sequence"/>
</dbReference>
<organism evidence="2 3">
    <name type="scientific">Ambrosia artemisiifolia</name>
    <name type="common">Common ragweed</name>
    <dbReference type="NCBI Taxonomy" id="4212"/>
    <lineage>
        <taxon>Eukaryota</taxon>
        <taxon>Viridiplantae</taxon>
        <taxon>Streptophyta</taxon>
        <taxon>Embryophyta</taxon>
        <taxon>Tracheophyta</taxon>
        <taxon>Spermatophyta</taxon>
        <taxon>Magnoliopsida</taxon>
        <taxon>eudicotyledons</taxon>
        <taxon>Gunneridae</taxon>
        <taxon>Pentapetalae</taxon>
        <taxon>asterids</taxon>
        <taxon>campanulids</taxon>
        <taxon>Asterales</taxon>
        <taxon>Asteraceae</taxon>
        <taxon>Asteroideae</taxon>
        <taxon>Heliantheae alliance</taxon>
        <taxon>Heliantheae</taxon>
        <taxon>Ambrosia</taxon>
    </lineage>
</organism>
<reference evidence="2" key="1">
    <citation type="submission" date="2022-06" db="EMBL/GenBank/DDBJ databases">
        <title>Uncovering the hologenomic basis of an extraordinary plant invasion.</title>
        <authorList>
            <person name="Bieker V.C."/>
            <person name="Martin M.D."/>
            <person name="Gilbert T."/>
            <person name="Hodgins K."/>
            <person name="Battlay P."/>
            <person name="Petersen B."/>
            <person name="Wilson J."/>
        </authorList>
    </citation>
    <scope>NUCLEOTIDE SEQUENCE</scope>
    <source>
        <strain evidence="2">AA19_3_7</strain>
        <tissue evidence="2">Leaf</tissue>
    </source>
</reference>
<dbReference type="EMBL" id="JAMZMK010008543">
    <property type="protein sequence ID" value="KAI7739909.1"/>
    <property type="molecule type" value="Genomic_DNA"/>
</dbReference>
<feature type="compositionally biased region" description="Basic residues" evidence="1">
    <location>
        <begin position="75"/>
        <end position="86"/>
    </location>
</feature>
<dbReference type="AlphaFoldDB" id="A0AAD5CG51"/>
<evidence type="ECO:0000313" key="2">
    <source>
        <dbReference type="EMBL" id="KAI7739909.1"/>
    </source>
</evidence>
<comment type="caution">
    <text evidence="2">The sequence shown here is derived from an EMBL/GenBank/DDBJ whole genome shotgun (WGS) entry which is preliminary data.</text>
</comment>
<accession>A0AAD5CG51</accession>
<evidence type="ECO:0000313" key="3">
    <source>
        <dbReference type="Proteomes" id="UP001206925"/>
    </source>
</evidence>
<gene>
    <name evidence="2" type="ORF">M8C21_029311</name>
</gene>